<proteinExistence type="predicted"/>
<comment type="caution">
    <text evidence="2">The sequence shown here is derived from an EMBL/GenBank/DDBJ whole genome shotgun (WGS) entry which is preliminary data.</text>
</comment>
<organism evidence="2 3">
    <name type="scientific">Arxiozyma heterogenica</name>
    <dbReference type="NCBI Taxonomy" id="278026"/>
    <lineage>
        <taxon>Eukaryota</taxon>
        <taxon>Fungi</taxon>
        <taxon>Dikarya</taxon>
        <taxon>Ascomycota</taxon>
        <taxon>Saccharomycotina</taxon>
        <taxon>Saccharomycetes</taxon>
        <taxon>Saccharomycetales</taxon>
        <taxon>Saccharomycetaceae</taxon>
        <taxon>Arxiozyma</taxon>
    </lineage>
</organism>
<protein>
    <submittedName>
        <fullName evidence="2">Uncharacterized protein</fullName>
    </submittedName>
</protein>
<dbReference type="Proteomes" id="UP001306508">
    <property type="component" value="Unassembled WGS sequence"/>
</dbReference>
<accession>A0AAN7WPR1</accession>
<keyword evidence="3" id="KW-1185">Reference proteome</keyword>
<evidence type="ECO:0000313" key="2">
    <source>
        <dbReference type="EMBL" id="KAK5779257.1"/>
    </source>
</evidence>
<evidence type="ECO:0000313" key="3">
    <source>
        <dbReference type="Proteomes" id="UP001306508"/>
    </source>
</evidence>
<evidence type="ECO:0000256" key="1">
    <source>
        <dbReference type="SAM" id="Phobius"/>
    </source>
</evidence>
<keyword evidence="1" id="KW-1133">Transmembrane helix</keyword>
<dbReference type="AlphaFoldDB" id="A0AAN7WPR1"/>
<keyword evidence="1" id="KW-0472">Membrane</keyword>
<name>A0AAN7WPR1_9SACH</name>
<sequence length="235" mass="28056">MTEVLNRWLEIEDKLLNILHKYEITNQFMHDKLSSRITLYLIIIGLIAFLNELYISIDMIFIQKQTYNELNEGSITEGLKLRKVLINDPTYHSKEYMDQVNGIIIEEFEDWDKFCSKPVHVSQLFVECNIIKDGKTLLFKPIKYHIEFLPEEFDDEKRTEFGCSLHVLRVKLYHLFKDSDWYNELVDSDDKKFTISENVKVYNTQNELLPVEYDDIQLCFLKMETNNTIKCEFVL</sequence>
<gene>
    <name evidence="2" type="ORF">RI543_003145</name>
</gene>
<reference evidence="3" key="1">
    <citation type="submission" date="2023-07" db="EMBL/GenBank/DDBJ databases">
        <title>A draft genome of Kazachstania heterogenica Y-27499.</title>
        <authorList>
            <person name="Donic C."/>
            <person name="Kralova J.S."/>
            <person name="Fidel L."/>
            <person name="Ben-Dor S."/>
            <person name="Jung S."/>
        </authorList>
    </citation>
    <scope>NUCLEOTIDE SEQUENCE [LARGE SCALE GENOMIC DNA]</scope>
    <source>
        <strain evidence="3">Y27499</strain>
    </source>
</reference>
<dbReference type="EMBL" id="JAWIZZ010000047">
    <property type="protein sequence ID" value="KAK5779257.1"/>
    <property type="molecule type" value="Genomic_DNA"/>
</dbReference>
<feature type="transmembrane region" description="Helical" evidence="1">
    <location>
        <begin position="37"/>
        <end position="55"/>
    </location>
</feature>
<keyword evidence="1" id="KW-0812">Transmembrane</keyword>